<dbReference type="PROSITE" id="PS50255">
    <property type="entry name" value="CYTOCHROME_B5_2"/>
    <property type="match status" value="1"/>
</dbReference>
<comment type="function">
    <text evidence="4">Nitrate reductase is a key enzyme involved in the first step of nitrate assimilation in plants, fungi and bacteria.</text>
</comment>
<dbReference type="PROSITE" id="PS00191">
    <property type="entry name" value="CYTOCHROME_B5_1"/>
    <property type="match status" value="1"/>
</dbReference>
<dbReference type="EC" id="1.7.1.3" evidence="7"/>
<dbReference type="InterPro" id="IPR018506">
    <property type="entry name" value="Cyt_B5_heme-BS"/>
</dbReference>
<dbReference type="Gene3D" id="3.90.420.10">
    <property type="entry name" value="Oxidoreductase, molybdopterin-binding domain"/>
    <property type="match status" value="1"/>
</dbReference>
<dbReference type="Pfam" id="PF00970">
    <property type="entry name" value="FAD_binding_6"/>
    <property type="match status" value="1"/>
</dbReference>
<evidence type="ECO:0000256" key="6">
    <source>
        <dbReference type="ARBA" id="ARBA00011738"/>
    </source>
</evidence>
<dbReference type="InterPro" id="IPR001433">
    <property type="entry name" value="OxRdtase_FAD/NAD-bd"/>
</dbReference>
<dbReference type="InterPro" id="IPR039261">
    <property type="entry name" value="FNR_nucleotide-bd"/>
</dbReference>
<name>A0ABR2WQR2_9FUNG</name>
<comment type="similarity">
    <text evidence="5">Belongs to the nitrate reductase family.</text>
</comment>
<dbReference type="CDD" id="cd06183">
    <property type="entry name" value="cyt_b5_reduct_like"/>
    <property type="match status" value="1"/>
</dbReference>
<evidence type="ECO:0000256" key="4">
    <source>
        <dbReference type="ARBA" id="ARBA00003838"/>
    </source>
</evidence>
<keyword evidence="14" id="KW-0560">Oxidoreductase</keyword>
<accession>A0ABR2WQR2</accession>
<evidence type="ECO:0000313" key="21">
    <source>
        <dbReference type="Proteomes" id="UP001479436"/>
    </source>
</evidence>
<dbReference type="InterPro" id="IPR017938">
    <property type="entry name" value="Riboflavin_synthase-like_b-brl"/>
</dbReference>
<comment type="cofactor">
    <cofactor evidence="3">
        <name>FAD</name>
        <dbReference type="ChEBI" id="CHEBI:57692"/>
    </cofactor>
</comment>
<dbReference type="InterPro" id="IPR005066">
    <property type="entry name" value="MoCF_OxRdtse_dimer"/>
</dbReference>
<evidence type="ECO:0000256" key="2">
    <source>
        <dbReference type="ARBA" id="ARBA00001971"/>
    </source>
</evidence>
<dbReference type="Pfam" id="PF00173">
    <property type="entry name" value="Cyt-b5"/>
    <property type="match status" value="1"/>
</dbReference>
<dbReference type="SMART" id="SM01117">
    <property type="entry name" value="Cyt-b5"/>
    <property type="match status" value="1"/>
</dbReference>
<comment type="caution">
    <text evidence="20">The sequence shown here is derived from an EMBL/GenBank/DDBJ whole genome shotgun (WGS) entry which is preliminary data.</text>
</comment>
<dbReference type="InterPro" id="IPR008335">
    <property type="entry name" value="Mopterin_OxRdtase_euk"/>
</dbReference>
<gene>
    <name evidence="20" type="primary">NIA1_4</name>
    <name evidence="20" type="ORF">K7432_009172</name>
</gene>
<keyword evidence="13" id="KW-0274">FAD</keyword>
<organism evidence="20 21">
    <name type="scientific">Basidiobolus ranarum</name>
    <dbReference type="NCBI Taxonomy" id="34480"/>
    <lineage>
        <taxon>Eukaryota</taxon>
        <taxon>Fungi</taxon>
        <taxon>Fungi incertae sedis</taxon>
        <taxon>Zoopagomycota</taxon>
        <taxon>Entomophthoromycotina</taxon>
        <taxon>Basidiobolomycetes</taxon>
        <taxon>Basidiobolales</taxon>
        <taxon>Basidiobolaceae</taxon>
        <taxon>Basidiobolus</taxon>
    </lineage>
</organism>
<dbReference type="InterPro" id="IPR022407">
    <property type="entry name" value="OxRdtase_Mopterin_BS"/>
</dbReference>
<dbReference type="InterPro" id="IPR017927">
    <property type="entry name" value="FAD-bd_FR_type"/>
</dbReference>
<dbReference type="PROSITE" id="PS00559">
    <property type="entry name" value="MOLYBDOPTERIN_EUK"/>
    <property type="match status" value="1"/>
</dbReference>
<dbReference type="PANTHER" id="PTHR19372:SF7">
    <property type="entry name" value="SULFITE OXIDASE, MITOCHONDRIAL"/>
    <property type="match status" value="1"/>
</dbReference>
<dbReference type="PANTHER" id="PTHR19372">
    <property type="entry name" value="SULFITE REDUCTASE"/>
    <property type="match status" value="1"/>
</dbReference>
<dbReference type="Gene3D" id="2.60.40.650">
    <property type="match status" value="1"/>
</dbReference>
<keyword evidence="9" id="KW-0500">Molybdenum</keyword>
<dbReference type="InterPro" id="IPR008333">
    <property type="entry name" value="Cbr1-like_FAD-bd_dom"/>
</dbReference>
<evidence type="ECO:0000256" key="17">
    <source>
        <dbReference type="ARBA" id="ARBA00049155"/>
    </source>
</evidence>
<sequence length="842" mass="95651">MDIRLVQNRAGTTHGVRRTVLKPIQDPTVPIKHPVIQMIYKEFPKFAADDEIIYDKIDEQTPDNWLQRHPNMIRLTGKHPFNAEPPLSELYDDGYITSNAKFYVRSHGFVPRLEWETHTVEVCGLVDKPKVFTMDELAAFPKRQFPVTFPCAGNRRREVNMIKQSKGFSWGSGGVSTSIFGGLMLRDLLLACGVQVPTEEEDDWHVHFEGVEMLPNGIYATSIAYSYAMNEANEVLMAYEMNGVPLPPDHGYPIRLLVPGTIGGRMVKWVNKIFVSKVESDNWYHIYDNRVVPSHLSPEESVSGNWWQKINYIINPMNINSSFVYPEHDEVVPLSQRTYNCRGYAYTGNGSMITRVELSLDDGESWILCNIDKQIPSPISKKYWAWALWSYDLPLGKLLRCKEIIVRAWDSTLNTQPVNITWNVLGQMNNAYFRLRVDVQEDDEGQVSIKFVHPAPTETTGWMAEKYGRTQPETVVDDKPKSGKLFTQAEVSKHRSEDDCWIIVKKRVYDITKFVKEHPGGVASIILNAGIDCTSDFEAVHSSTAHDILEKYYLGDIDGELNNEISALLQEDAGDLVALSTQYRSFPLVSKKELSHDTRLFRFELPSPEHRLGLPVGKHVYLKANINGNDVLRAYTPYSLDDELGYVDLIVKVYFKGVHPKFPEGGLMSQYLDSLKIGDTVEMKGPVGHFKYEGLGNYDVDFSKSRRHAHIIGMIAGGSGITPMLQVIKSVVNNPLDFTRLHLLYANRTPEDILLREELDQLAEKHSEQLQVWYTVDGEAPADWKYSVGYVNYDMCKDHLPPANNDKRKAIMLLCGPTPMIDNSCLPILEKMGYDPEAVITF</sequence>
<dbReference type="Pfam" id="PF03404">
    <property type="entry name" value="Mo-co_dimer"/>
    <property type="match status" value="1"/>
</dbReference>
<dbReference type="InterPro" id="IPR000572">
    <property type="entry name" value="OxRdtase_Mopterin-bd_dom"/>
</dbReference>
<evidence type="ECO:0000256" key="9">
    <source>
        <dbReference type="ARBA" id="ARBA00022505"/>
    </source>
</evidence>
<keyword evidence="16" id="KW-0534">Nitrate assimilation</keyword>
<dbReference type="PROSITE" id="PS51384">
    <property type="entry name" value="FAD_FR"/>
    <property type="match status" value="1"/>
</dbReference>
<dbReference type="Gene3D" id="3.40.50.80">
    <property type="entry name" value="Nucleotide-binding domain of ferredoxin-NADP reductase (FNR) module"/>
    <property type="match status" value="1"/>
</dbReference>
<comment type="cofactor">
    <cofactor evidence="2">
        <name>heme</name>
        <dbReference type="ChEBI" id="CHEBI:30413"/>
    </cofactor>
</comment>
<dbReference type="InterPro" id="IPR001199">
    <property type="entry name" value="Cyt_B5-like_heme/steroid-bd"/>
</dbReference>
<dbReference type="Pfam" id="PF00174">
    <property type="entry name" value="Oxidored_molyb"/>
    <property type="match status" value="1"/>
</dbReference>
<evidence type="ECO:0000256" key="1">
    <source>
        <dbReference type="ARBA" id="ARBA00001924"/>
    </source>
</evidence>
<dbReference type="SUPFAM" id="SSF52343">
    <property type="entry name" value="Ferredoxin reductase-like, C-terminal NADP-linked domain"/>
    <property type="match status" value="1"/>
</dbReference>
<evidence type="ECO:0000256" key="14">
    <source>
        <dbReference type="ARBA" id="ARBA00023002"/>
    </source>
</evidence>
<dbReference type="SUPFAM" id="SSF81296">
    <property type="entry name" value="E set domains"/>
    <property type="match status" value="1"/>
</dbReference>
<dbReference type="Proteomes" id="UP001479436">
    <property type="component" value="Unassembled WGS sequence"/>
</dbReference>
<evidence type="ECO:0000256" key="11">
    <source>
        <dbReference type="ARBA" id="ARBA00022630"/>
    </source>
</evidence>
<keyword evidence="15" id="KW-0408">Iron</keyword>
<dbReference type="PRINTS" id="PR00363">
    <property type="entry name" value="CYTOCHROMEB5"/>
</dbReference>
<evidence type="ECO:0000256" key="5">
    <source>
        <dbReference type="ARBA" id="ARBA00006253"/>
    </source>
</evidence>
<dbReference type="Gene3D" id="2.40.30.10">
    <property type="entry name" value="Translation factors"/>
    <property type="match status" value="1"/>
</dbReference>
<evidence type="ECO:0000259" key="18">
    <source>
        <dbReference type="PROSITE" id="PS50255"/>
    </source>
</evidence>
<dbReference type="EMBL" id="JASJQH010000550">
    <property type="protein sequence ID" value="KAK9763829.1"/>
    <property type="molecule type" value="Genomic_DNA"/>
</dbReference>
<evidence type="ECO:0000256" key="12">
    <source>
        <dbReference type="ARBA" id="ARBA00022723"/>
    </source>
</evidence>
<evidence type="ECO:0000259" key="19">
    <source>
        <dbReference type="PROSITE" id="PS51384"/>
    </source>
</evidence>
<keyword evidence="12" id="KW-0479">Metal-binding</keyword>
<evidence type="ECO:0000256" key="3">
    <source>
        <dbReference type="ARBA" id="ARBA00001974"/>
    </source>
</evidence>
<dbReference type="InterPro" id="IPR036374">
    <property type="entry name" value="OxRdtase_Mopterin-bd_sf"/>
</dbReference>
<dbReference type="PRINTS" id="PR00371">
    <property type="entry name" value="FPNCR"/>
</dbReference>
<dbReference type="Gene3D" id="3.10.120.10">
    <property type="entry name" value="Cytochrome b5-like heme/steroid binding domain"/>
    <property type="match status" value="1"/>
</dbReference>
<evidence type="ECO:0000256" key="7">
    <source>
        <dbReference type="ARBA" id="ARBA00012673"/>
    </source>
</evidence>
<keyword evidence="21" id="KW-1185">Reference proteome</keyword>
<dbReference type="Pfam" id="PF00175">
    <property type="entry name" value="NAD_binding_1"/>
    <property type="match status" value="1"/>
</dbReference>
<dbReference type="InterPro" id="IPR001709">
    <property type="entry name" value="Flavoprot_Pyr_Nucl_cyt_Rdtase"/>
</dbReference>
<dbReference type="PRINTS" id="PR00406">
    <property type="entry name" value="CYTB5RDTASE"/>
</dbReference>
<feature type="domain" description="FAD-binding FR-type" evidence="19">
    <location>
        <begin position="581"/>
        <end position="693"/>
    </location>
</feature>
<dbReference type="InterPro" id="IPR036400">
    <property type="entry name" value="Cyt_B5-like_heme/steroid_sf"/>
</dbReference>
<proteinExistence type="inferred from homology"/>
<evidence type="ECO:0000256" key="13">
    <source>
        <dbReference type="ARBA" id="ARBA00022827"/>
    </source>
</evidence>
<keyword evidence="10" id="KW-0349">Heme</keyword>
<reference evidence="20 21" key="1">
    <citation type="submission" date="2023-04" db="EMBL/GenBank/DDBJ databases">
        <title>Genome of Basidiobolus ranarum AG-B5.</title>
        <authorList>
            <person name="Stajich J.E."/>
            <person name="Carter-House D."/>
            <person name="Gryganskyi A."/>
        </authorList>
    </citation>
    <scope>NUCLEOTIDE SEQUENCE [LARGE SCALE GENOMIC DNA]</scope>
    <source>
        <strain evidence="20 21">AG-B5</strain>
    </source>
</reference>
<dbReference type="PRINTS" id="PR00407">
    <property type="entry name" value="EUMOPTERIN"/>
</dbReference>
<dbReference type="SUPFAM" id="SSF63380">
    <property type="entry name" value="Riboflavin synthase domain-like"/>
    <property type="match status" value="1"/>
</dbReference>
<dbReference type="SUPFAM" id="SSF56524">
    <property type="entry name" value="Oxidoreductase molybdopterin-binding domain"/>
    <property type="match status" value="1"/>
</dbReference>
<evidence type="ECO:0000313" key="20">
    <source>
        <dbReference type="EMBL" id="KAK9763829.1"/>
    </source>
</evidence>
<protein>
    <recommendedName>
        <fullName evidence="8">Nitrate reductase [NADPH]</fullName>
        <ecNumber evidence="7">1.7.1.3</ecNumber>
    </recommendedName>
</protein>
<evidence type="ECO:0000256" key="16">
    <source>
        <dbReference type="ARBA" id="ARBA00023063"/>
    </source>
</evidence>
<evidence type="ECO:0000256" key="10">
    <source>
        <dbReference type="ARBA" id="ARBA00022617"/>
    </source>
</evidence>
<comment type="subunit">
    <text evidence="6">Homodimer.</text>
</comment>
<feature type="domain" description="Cytochrome b5 heme-binding" evidence="18">
    <location>
        <begin position="483"/>
        <end position="558"/>
    </location>
</feature>
<evidence type="ECO:0000256" key="15">
    <source>
        <dbReference type="ARBA" id="ARBA00023004"/>
    </source>
</evidence>
<comment type="catalytic activity">
    <reaction evidence="17">
        <text>nitrite + NADP(+) + H2O = nitrate + NADPH + H(+)</text>
        <dbReference type="Rhea" id="RHEA:19061"/>
        <dbReference type="ChEBI" id="CHEBI:15377"/>
        <dbReference type="ChEBI" id="CHEBI:15378"/>
        <dbReference type="ChEBI" id="CHEBI:16301"/>
        <dbReference type="ChEBI" id="CHEBI:17632"/>
        <dbReference type="ChEBI" id="CHEBI:57783"/>
        <dbReference type="ChEBI" id="CHEBI:58349"/>
        <dbReference type="EC" id="1.7.1.3"/>
    </reaction>
</comment>
<keyword evidence="11" id="KW-0285">Flavoprotein</keyword>
<dbReference type="SUPFAM" id="SSF55856">
    <property type="entry name" value="Cytochrome b5-like heme/steroid binding domain"/>
    <property type="match status" value="1"/>
</dbReference>
<dbReference type="InterPro" id="IPR014756">
    <property type="entry name" value="Ig_E-set"/>
</dbReference>
<comment type="cofactor">
    <cofactor evidence="1">
        <name>Mo-molybdopterin</name>
        <dbReference type="ChEBI" id="CHEBI:71302"/>
    </cofactor>
</comment>
<evidence type="ECO:0000256" key="8">
    <source>
        <dbReference type="ARBA" id="ARBA00015499"/>
    </source>
</evidence>